<comment type="caution">
    <text evidence="2">The sequence shown here is derived from an EMBL/GenBank/DDBJ whole genome shotgun (WGS) entry which is preliminary data.</text>
</comment>
<dbReference type="GO" id="GO:0016787">
    <property type="term" value="F:hydrolase activity"/>
    <property type="evidence" value="ECO:0007669"/>
    <property type="project" value="InterPro"/>
</dbReference>
<keyword evidence="2" id="KW-0436">Ligase</keyword>
<dbReference type="InterPro" id="IPR027746">
    <property type="entry name" value="TTL"/>
</dbReference>
<evidence type="ECO:0000313" key="3">
    <source>
        <dbReference type="Proteomes" id="UP000027586"/>
    </source>
</evidence>
<dbReference type="InterPro" id="IPR002828">
    <property type="entry name" value="SurE-like_Pase/nucleotidase"/>
</dbReference>
<dbReference type="SUPFAM" id="SSF64167">
    <property type="entry name" value="SurE-like"/>
    <property type="match status" value="1"/>
</dbReference>
<dbReference type="GO" id="GO:0016874">
    <property type="term" value="F:ligase activity"/>
    <property type="evidence" value="ECO:0007669"/>
    <property type="project" value="UniProtKB-KW"/>
</dbReference>
<gene>
    <name evidence="2" type="ORF">LCOR_02326.1</name>
</gene>
<reference evidence="2" key="1">
    <citation type="submission" date="2013-08" db="EMBL/GenBank/DDBJ databases">
        <title>Gene expansion shapes genome architecture in the human pathogen Lichtheimia corymbifera: an evolutionary genomics analysis in the ancient terrestrial Mucorales (Mucoromycotina).</title>
        <authorList>
            <person name="Schwartze V.U."/>
            <person name="Winter S."/>
            <person name="Shelest E."/>
            <person name="Marcet-Houben M."/>
            <person name="Horn F."/>
            <person name="Wehner S."/>
            <person name="Hoffmann K."/>
            <person name="Riege K."/>
            <person name="Sammeth M."/>
            <person name="Nowrousian M."/>
            <person name="Valiante V."/>
            <person name="Linde J."/>
            <person name="Jacobsen I.D."/>
            <person name="Marz M."/>
            <person name="Brakhage A.A."/>
            <person name="Gabaldon T."/>
            <person name="Bocker S."/>
            <person name="Voigt K."/>
        </authorList>
    </citation>
    <scope>NUCLEOTIDE SEQUENCE [LARGE SCALE GENOMIC DNA]</scope>
    <source>
        <strain evidence="2">FSU 9682</strain>
    </source>
</reference>
<feature type="domain" description="Survival protein SurE-like phosphatase/nucleotidase" evidence="1">
    <location>
        <begin position="8"/>
        <end position="210"/>
    </location>
</feature>
<accession>A0A068RNT6</accession>
<dbReference type="VEuPathDB" id="FungiDB:LCOR_02326.1"/>
<dbReference type="Proteomes" id="UP000027586">
    <property type="component" value="Unassembled WGS sequence"/>
</dbReference>
<evidence type="ECO:0000259" key="1">
    <source>
        <dbReference type="Pfam" id="PF01975"/>
    </source>
</evidence>
<dbReference type="AlphaFoldDB" id="A0A068RNT6"/>
<protein>
    <submittedName>
        <fullName evidence="2">Tubulin-tyrosine ligase family protein</fullName>
    </submittedName>
</protein>
<dbReference type="NCBIfam" id="TIGR00087">
    <property type="entry name" value="surE"/>
    <property type="match status" value="1"/>
</dbReference>
<dbReference type="Pfam" id="PF01975">
    <property type="entry name" value="SurE"/>
    <property type="match status" value="1"/>
</dbReference>
<proteinExistence type="predicted"/>
<dbReference type="Gene3D" id="3.40.1210.10">
    <property type="entry name" value="Survival protein SurE-like phosphatase/nucleotidase"/>
    <property type="match status" value="1"/>
</dbReference>
<name>A0A068RNT6_9FUNG</name>
<dbReference type="InterPro" id="IPR036523">
    <property type="entry name" value="SurE-like_sf"/>
</dbReference>
<dbReference type="EMBL" id="CBTN010000007">
    <property type="protein sequence ID" value="CDH50616.1"/>
    <property type="molecule type" value="Genomic_DNA"/>
</dbReference>
<dbReference type="GO" id="GO:0000932">
    <property type="term" value="C:P-body"/>
    <property type="evidence" value="ECO:0007669"/>
    <property type="project" value="TreeGrafter"/>
</dbReference>
<sequence length="310" mass="34778">MSVRPLKVLISNDDGPPCHEESPFILPFIEHLESLGWDVKVCLPDSQKSWISKSFMIKEHVEMSYYHRETGERSYHRQAPSDIVLLSATPATCINIALHHIFKDEEFDLVIGGPNFGRNSANIYTLSSGTIGAALEAVMSQKKAIALSFAFFSRDFAKDKIQCACQMASNVIQHLYQKDMWPAHGLFNVNVPLVNELRPVRLTHFHTTSYGSLFRPLKDKMMSDSATTSDVSGEMVEQSVRSEAEGHEPGKTIFHFAPDIKSMSHPADPESNTDAWALQNRYVSVTPMVAAYQIANMDKDYELDSLHAKI</sequence>
<evidence type="ECO:0000313" key="2">
    <source>
        <dbReference type="EMBL" id="CDH50616.1"/>
    </source>
</evidence>
<dbReference type="PANTHER" id="PTHR47551">
    <property type="entry name" value="TUBULIN--TYROSINE LIGASE PBY1-RELATED"/>
    <property type="match status" value="1"/>
</dbReference>
<dbReference type="STRING" id="1263082.A0A068RNT6"/>
<dbReference type="OrthoDB" id="202825at2759"/>
<dbReference type="PANTHER" id="PTHR47551:SF1">
    <property type="entry name" value="TUBULIN--TYROSINE LIGASE PBY1-RELATED"/>
    <property type="match status" value="1"/>
</dbReference>
<keyword evidence="3" id="KW-1185">Reference proteome</keyword>
<organism evidence="2 3">
    <name type="scientific">Lichtheimia corymbifera JMRC:FSU:9682</name>
    <dbReference type="NCBI Taxonomy" id="1263082"/>
    <lineage>
        <taxon>Eukaryota</taxon>
        <taxon>Fungi</taxon>
        <taxon>Fungi incertae sedis</taxon>
        <taxon>Mucoromycota</taxon>
        <taxon>Mucoromycotina</taxon>
        <taxon>Mucoromycetes</taxon>
        <taxon>Mucorales</taxon>
        <taxon>Lichtheimiaceae</taxon>
        <taxon>Lichtheimia</taxon>
    </lineage>
</organism>